<organism evidence="1">
    <name type="scientific">Nothobranchius kuhntae</name>
    <name type="common">Beira killifish</name>
    <dbReference type="NCBI Taxonomy" id="321403"/>
    <lineage>
        <taxon>Eukaryota</taxon>
        <taxon>Metazoa</taxon>
        <taxon>Chordata</taxon>
        <taxon>Craniata</taxon>
        <taxon>Vertebrata</taxon>
        <taxon>Euteleostomi</taxon>
        <taxon>Actinopterygii</taxon>
        <taxon>Neopterygii</taxon>
        <taxon>Teleostei</taxon>
        <taxon>Neoteleostei</taxon>
        <taxon>Acanthomorphata</taxon>
        <taxon>Ovalentaria</taxon>
        <taxon>Atherinomorphae</taxon>
        <taxon>Cyprinodontiformes</taxon>
        <taxon>Nothobranchiidae</taxon>
        <taxon>Nothobranchius</taxon>
    </lineage>
</organism>
<evidence type="ECO:0000313" key="1">
    <source>
        <dbReference type="EMBL" id="SBR36088.1"/>
    </source>
</evidence>
<gene>
    <name evidence="1" type="primary">Nfu_g_1_013613</name>
</gene>
<accession>A0A1A8KV56</accession>
<feature type="non-terminal residue" evidence="1">
    <location>
        <position position="65"/>
    </location>
</feature>
<dbReference type="EMBL" id="HAEE01016038">
    <property type="protein sequence ID" value="SBR36088.1"/>
    <property type="molecule type" value="Transcribed_RNA"/>
</dbReference>
<proteinExistence type="predicted"/>
<sequence>SRYVQLQRSICYFGSIPYPWIYKVLLLLQIITSTLQRSPLATRVCCDQASREKGVLRDVPEVTYR</sequence>
<dbReference type="AlphaFoldDB" id="A0A1A8KV56"/>
<reference evidence="1" key="2">
    <citation type="submission" date="2016-06" db="EMBL/GenBank/DDBJ databases">
        <title>The genome of a short-lived fish provides insights into sex chromosome evolution and the genetic control of aging.</title>
        <authorList>
            <person name="Reichwald K."/>
            <person name="Felder M."/>
            <person name="Petzold A."/>
            <person name="Koch P."/>
            <person name="Groth M."/>
            <person name="Platzer M."/>
        </authorList>
    </citation>
    <scope>NUCLEOTIDE SEQUENCE</scope>
    <source>
        <tissue evidence="1">Brain</tissue>
    </source>
</reference>
<reference evidence="1" key="1">
    <citation type="submission" date="2016-05" db="EMBL/GenBank/DDBJ databases">
        <authorList>
            <person name="Lavstsen T."/>
            <person name="Jespersen J.S."/>
        </authorList>
    </citation>
    <scope>NUCLEOTIDE SEQUENCE</scope>
    <source>
        <tissue evidence="1">Brain</tissue>
    </source>
</reference>
<protein>
    <submittedName>
        <fullName evidence="1">Uncharacterized protein</fullName>
    </submittedName>
</protein>
<name>A0A1A8KV56_NOTKU</name>
<feature type="non-terminal residue" evidence="1">
    <location>
        <position position="1"/>
    </location>
</feature>